<feature type="transmembrane region" description="Helical" evidence="5">
    <location>
        <begin position="99"/>
        <end position="121"/>
    </location>
</feature>
<dbReference type="GO" id="GO:0016020">
    <property type="term" value="C:membrane"/>
    <property type="evidence" value="ECO:0007669"/>
    <property type="project" value="UniProtKB-SubCell"/>
</dbReference>
<keyword evidence="2 5" id="KW-0812">Transmembrane</keyword>
<evidence type="ECO:0000256" key="5">
    <source>
        <dbReference type="SAM" id="Phobius"/>
    </source>
</evidence>
<dbReference type="InterPro" id="IPR032808">
    <property type="entry name" value="DoxX"/>
</dbReference>
<feature type="transmembrane region" description="Helical" evidence="5">
    <location>
        <begin position="70"/>
        <end position="93"/>
    </location>
</feature>
<gene>
    <name evidence="6" type="ORF">D4765_16195</name>
</gene>
<dbReference type="Pfam" id="PF13564">
    <property type="entry name" value="DoxX_2"/>
    <property type="match status" value="1"/>
</dbReference>
<evidence type="ECO:0000256" key="2">
    <source>
        <dbReference type="ARBA" id="ARBA00022692"/>
    </source>
</evidence>
<evidence type="ECO:0000256" key="4">
    <source>
        <dbReference type="ARBA" id="ARBA00023136"/>
    </source>
</evidence>
<feature type="transmembrane region" description="Helical" evidence="5">
    <location>
        <begin position="42"/>
        <end position="63"/>
    </location>
</feature>
<sequence length="122" mass="12595">MLIVFWIVAALAALAFLAAGFMKLFRPAPALKHAGMGWVDDFAPPVVKLIGLAEVVGALGLVLPPLTGIAAVLSPIAGLCLVALMFGAIVVHIRRHESVVAPIVLAIVALATAILGFIVVVR</sequence>
<keyword evidence="4 5" id="KW-0472">Membrane</keyword>
<evidence type="ECO:0000256" key="1">
    <source>
        <dbReference type="ARBA" id="ARBA00004141"/>
    </source>
</evidence>
<name>A0A4T2BN12_9MICO</name>
<reference evidence="6 7" key="1">
    <citation type="journal article" date="2019" name="Microorganisms">
        <title>Systematic Affiliation and Genome Analysis of Subtercola vilae DB165(T) with Particular Emphasis on Cold Adaptation of an Isolate from a High-Altitude Cold Volcano Lake.</title>
        <authorList>
            <person name="Villalobos A.S."/>
            <person name="Wiese J."/>
            <person name="Imhoff J.F."/>
            <person name="Dorador C."/>
            <person name="Keller A."/>
            <person name="Hentschel U."/>
        </authorList>
    </citation>
    <scope>NUCLEOTIDE SEQUENCE [LARGE SCALE GENOMIC DNA]</scope>
    <source>
        <strain evidence="6 7">DB165</strain>
    </source>
</reference>
<evidence type="ECO:0000313" key="6">
    <source>
        <dbReference type="EMBL" id="TIH32062.1"/>
    </source>
</evidence>
<dbReference type="EMBL" id="QYRT01000043">
    <property type="protein sequence ID" value="TIH32062.1"/>
    <property type="molecule type" value="Genomic_DNA"/>
</dbReference>
<evidence type="ECO:0000313" key="7">
    <source>
        <dbReference type="Proteomes" id="UP000306192"/>
    </source>
</evidence>
<evidence type="ECO:0000256" key="3">
    <source>
        <dbReference type="ARBA" id="ARBA00022989"/>
    </source>
</evidence>
<protein>
    <submittedName>
        <fullName evidence="6">DoxX family protein</fullName>
    </submittedName>
</protein>
<organism evidence="6 7">
    <name type="scientific">Subtercola vilae</name>
    <dbReference type="NCBI Taxonomy" id="2056433"/>
    <lineage>
        <taxon>Bacteria</taxon>
        <taxon>Bacillati</taxon>
        <taxon>Actinomycetota</taxon>
        <taxon>Actinomycetes</taxon>
        <taxon>Micrococcales</taxon>
        <taxon>Microbacteriaceae</taxon>
        <taxon>Subtercola</taxon>
    </lineage>
</organism>
<dbReference type="RefSeq" id="WP_136643349.1">
    <property type="nucleotide sequence ID" value="NZ_QYRT01000043.1"/>
</dbReference>
<keyword evidence="7" id="KW-1185">Reference proteome</keyword>
<dbReference type="OrthoDB" id="3482063at2"/>
<dbReference type="Proteomes" id="UP000306192">
    <property type="component" value="Unassembled WGS sequence"/>
</dbReference>
<keyword evidence="3 5" id="KW-1133">Transmembrane helix</keyword>
<dbReference type="AlphaFoldDB" id="A0A4T2BN12"/>
<accession>A0A4T2BN12</accession>
<comment type="subcellular location">
    <subcellularLocation>
        <location evidence="1">Membrane</location>
        <topology evidence="1">Multi-pass membrane protein</topology>
    </subcellularLocation>
</comment>
<comment type="caution">
    <text evidence="6">The sequence shown here is derived from an EMBL/GenBank/DDBJ whole genome shotgun (WGS) entry which is preliminary data.</text>
</comment>
<proteinExistence type="predicted"/>